<evidence type="ECO:0000313" key="2">
    <source>
        <dbReference type="EMBL" id="KAK5603862.1"/>
    </source>
</evidence>
<dbReference type="EMBL" id="JAHHUM010002394">
    <property type="protein sequence ID" value="KAK5603862.1"/>
    <property type="molecule type" value="Genomic_DNA"/>
</dbReference>
<evidence type="ECO:0000256" key="1">
    <source>
        <dbReference type="SAM" id="MobiDB-lite"/>
    </source>
</evidence>
<dbReference type="Proteomes" id="UP001311232">
    <property type="component" value="Unassembled WGS sequence"/>
</dbReference>
<gene>
    <name evidence="2" type="ORF">CRENBAI_026630</name>
</gene>
<evidence type="ECO:0000313" key="3">
    <source>
        <dbReference type="Proteomes" id="UP001311232"/>
    </source>
</evidence>
<name>A0AAV9R5S4_9TELE</name>
<keyword evidence="3" id="KW-1185">Reference proteome</keyword>
<feature type="region of interest" description="Disordered" evidence="1">
    <location>
        <begin position="1"/>
        <end position="50"/>
    </location>
</feature>
<accession>A0AAV9R5S4</accession>
<protein>
    <submittedName>
        <fullName evidence="2">Uncharacterized protein</fullName>
    </submittedName>
</protein>
<proteinExistence type="predicted"/>
<dbReference type="AlphaFoldDB" id="A0AAV9R5S4"/>
<sequence length="94" mass="10573">MRTHLGTPEERCRCHPAPPFPLTSAERDQQQEPEGPDPDTEPRREGPLPRTALASLQAVDEVALSVSVNCFTLTALQSKYTHQTAQMSWNPVYW</sequence>
<comment type="caution">
    <text evidence="2">The sequence shown here is derived from an EMBL/GenBank/DDBJ whole genome shotgun (WGS) entry which is preliminary data.</text>
</comment>
<reference evidence="2 3" key="1">
    <citation type="submission" date="2021-06" db="EMBL/GenBank/DDBJ databases">
        <authorList>
            <person name="Palmer J.M."/>
        </authorList>
    </citation>
    <scope>NUCLEOTIDE SEQUENCE [LARGE SCALE GENOMIC DNA]</scope>
    <source>
        <strain evidence="2 3">MEX-2019</strain>
        <tissue evidence="2">Muscle</tissue>
    </source>
</reference>
<organism evidence="2 3">
    <name type="scientific">Crenichthys baileyi</name>
    <name type="common">White River springfish</name>
    <dbReference type="NCBI Taxonomy" id="28760"/>
    <lineage>
        <taxon>Eukaryota</taxon>
        <taxon>Metazoa</taxon>
        <taxon>Chordata</taxon>
        <taxon>Craniata</taxon>
        <taxon>Vertebrata</taxon>
        <taxon>Euteleostomi</taxon>
        <taxon>Actinopterygii</taxon>
        <taxon>Neopterygii</taxon>
        <taxon>Teleostei</taxon>
        <taxon>Neoteleostei</taxon>
        <taxon>Acanthomorphata</taxon>
        <taxon>Ovalentaria</taxon>
        <taxon>Atherinomorphae</taxon>
        <taxon>Cyprinodontiformes</taxon>
        <taxon>Goodeidae</taxon>
        <taxon>Crenichthys</taxon>
    </lineage>
</organism>